<sequence length="35" mass="3784">MCCIGLCQIFFASFVTSDKLLLGVDVCVKTAARDD</sequence>
<proteinExistence type="predicted"/>
<feature type="signal peptide" evidence="1">
    <location>
        <begin position="1"/>
        <end position="17"/>
    </location>
</feature>
<feature type="chain" id="PRO_5006877128" evidence="1">
    <location>
        <begin position="18"/>
        <end position="35"/>
    </location>
</feature>
<dbReference type="EMBL" id="JYDP01007388">
    <property type="protein sequence ID" value="KRY69918.1"/>
    <property type="molecule type" value="Genomic_DNA"/>
</dbReference>
<dbReference type="Proteomes" id="UP000055024">
    <property type="component" value="Unassembled WGS sequence"/>
</dbReference>
<accession>A0A0V1E7U0</accession>
<evidence type="ECO:0000313" key="3">
    <source>
        <dbReference type="Proteomes" id="UP000055024"/>
    </source>
</evidence>
<evidence type="ECO:0000256" key="1">
    <source>
        <dbReference type="SAM" id="SignalP"/>
    </source>
</evidence>
<keyword evidence="1" id="KW-0732">Signal</keyword>
<comment type="caution">
    <text evidence="2">The sequence shown here is derived from an EMBL/GenBank/DDBJ whole genome shotgun (WGS) entry which is preliminary data.</text>
</comment>
<dbReference type="AlphaFoldDB" id="A0A0V1E7U0"/>
<reference evidence="2 3" key="1">
    <citation type="submission" date="2015-01" db="EMBL/GenBank/DDBJ databases">
        <title>Evolution of Trichinella species and genotypes.</title>
        <authorList>
            <person name="Korhonen P.K."/>
            <person name="Edoardo P."/>
            <person name="Giuseppe L.R."/>
            <person name="Gasser R.B."/>
        </authorList>
    </citation>
    <scope>NUCLEOTIDE SEQUENCE [LARGE SCALE GENOMIC DNA]</scope>
    <source>
        <strain evidence="2">ISS1029</strain>
    </source>
</reference>
<name>A0A0V1E7U0_9BILA</name>
<organism evidence="2 3">
    <name type="scientific">Trichinella zimbabwensis</name>
    <dbReference type="NCBI Taxonomy" id="268475"/>
    <lineage>
        <taxon>Eukaryota</taxon>
        <taxon>Metazoa</taxon>
        <taxon>Ecdysozoa</taxon>
        <taxon>Nematoda</taxon>
        <taxon>Enoplea</taxon>
        <taxon>Dorylaimia</taxon>
        <taxon>Trichinellida</taxon>
        <taxon>Trichinellidae</taxon>
        <taxon>Trichinella</taxon>
    </lineage>
</organism>
<gene>
    <name evidence="2" type="ORF">T11_6828</name>
</gene>
<evidence type="ECO:0000313" key="2">
    <source>
        <dbReference type="EMBL" id="KRY69918.1"/>
    </source>
</evidence>
<protein>
    <submittedName>
        <fullName evidence="2">Uncharacterized protein</fullName>
    </submittedName>
</protein>
<keyword evidence="3" id="KW-1185">Reference proteome</keyword>